<feature type="transmembrane region" description="Helical" evidence="6">
    <location>
        <begin position="255"/>
        <end position="273"/>
    </location>
</feature>
<evidence type="ECO:0000256" key="4">
    <source>
        <dbReference type="ARBA" id="ARBA00022989"/>
    </source>
</evidence>
<dbReference type="Gene3D" id="1.20.58.220">
    <property type="entry name" value="Phosphate transport system protein phou homolog 2, domain 2"/>
    <property type="match status" value="1"/>
</dbReference>
<feature type="transmembrane region" description="Helical" evidence="6">
    <location>
        <begin position="6"/>
        <end position="25"/>
    </location>
</feature>
<evidence type="ECO:0000313" key="9">
    <source>
        <dbReference type="Proteomes" id="UP000662783"/>
    </source>
</evidence>
<feature type="transmembrane region" description="Helical" evidence="6">
    <location>
        <begin position="111"/>
        <end position="129"/>
    </location>
</feature>
<proteinExistence type="predicted"/>
<protein>
    <submittedName>
        <fullName evidence="8">Na/Pi cotransporter family protein</fullName>
    </submittedName>
</protein>
<keyword evidence="9" id="KW-1185">Reference proteome</keyword>
<evidence type="ECO:0000313" key="8">
    <source>
        <dbReference type="EMBL" id="QSE98619.1"/>
    </source>
</evidence>
<evidence type="ECO:0000256" key="3">
    <source>
        <dbReference type="ARBA" id="ARBA00022692"/>
    </source>
</evidence>
<dbReference type="RefSeq" id="WP_205723133.1">
    <property type="nucleotide sequence ID" value="NZ_CP070608.1"/>
</dbReference>
<dbReference type="InterPro" id="IPR038078">
    <property type="entry name" value="PhoU-like_sf"/>
</dbReference>
<feature type="transmembrane region" description="Helical" evidence="6">
    <location>
        <begin position="293"/>
        <end position="318"/>
    </location>
</feature>
<name>A0A975A1N4_9BACT</name>
<dbReference type="Proteomes" id="UP000662783">
    <property type="component" value="Chromosome"/>
</dbReference>
<evidence type="ECO:0000256" key="2">
    <source>
        <dbReference type="ARBA" id="ARBA00022475"/>
    </source>
</evidence>
<dbReference type="GO" id="GO:0005886">
    <property type="term" value="C:plasma membrane"/>
    <property type="evidence" value="ECO:0007669"/>
    <property type="project" value="UniProtKB-SubCell"/>
</dbReference>
<dbReference type="PANTHER" id="PTHR10010:SF46">
    <property type="entry name" value="SODIUM-DEPENDENT PHOSPHATE TRANSPORT PROTEIN 2B"/>
    <property type="match status" value="1"/>
</dbReference>
<feature type="transmembrane region" description="Helical" evidence="6">
    <location>
        <begin position="83"/>
        <end position="104"/>
    </location>
</feature>
<evidence type="ECO:0000259" key="7">
    <source>
        <dbReference type="Pfam" id="PF01895"/>
    </source>
</evidence>
<dbReference type="GO" id="GO:0005436">
    <property type="term" value="F:sodium:phosphate symporter activity"/>
    <property type="evidence" value="ECO:0007669"/>
    <property type="project" value="InterPro"/>
</dbReference>
<feature type="transmembrane region" description="Helical" evidence="6">
    <location>
        <begin position="220"/>
        <end position="243"/>
    </location>
</feature>
<sequence>MSYSFLDLLTLLGSLGFFIYGMKVMSEGLQKVAGAKMRQILRAMTSNRVAGVLTGFLITSLVQSSSATTVMVVSFVNAGLLSLVESIGVVMGANIGTTVTAWIISIIGFKIKIGAAALPLIAFGFPLIFSSKNKIKSWGEVIIGFALLFMGLDLLKDSVPDIKANPEILAFLSEYTDLGFLSTLIFVIIGTVLTVVIQSSSATMALTLVMANEGWITFDIAAAMVLGENIGTTITANIAALVANVHAKRTARAHFIFNIFGVLWMLLLMPVFLNVIDVYLSSDGGVSPFDSPAAIPIALSIFHTAFNVINVIILVWFVNFIASIVTKMVKATAEEDEYFKLEYISSSLVSTPEISLEEVGKELAKFGEITGRMSGFTQSLIKNKKFKDRSKILKRVRKYEGITDRMEIEVAEYLSKLSTANLTSESSLRLRGMLSIANDLERIADLFFQASLSVERKNESDVWFSEKQISNLLEMFELIDQAFEVMNANLAKDYQKVSLDEAIAIEKKINKKRDQLRKKHLKNIENKAYHVINGIVYADMYNLLERIGDHIINVTEGITGELARDEEDR</sequence>
<organism evidence="8 9">
    <name type="scientific">Fulvivirga lutea</name>
    <dbReference type="NCBI Taxonomy" id="2810512"/>
    <lineage>
        <taxon>Bacteria</taxon>
        <taxon>Pseudomonadati</taxon>
        <taxon>Bacteroidota</taxon>
        <taxon>Cytophagia</taxon>
        <taxon>Cytophagales</taxon>
        <taxon>Fulvivirgaceae</taxon>
        <taxon>Fulvivirga</taxon>
    </lineage>
</organism>
<dbReference type="PANTHER" id="PTHR10010">
    <property type="entry name" value="SOLUTE CARRIER FAMILY 34 SODIUM PHOSPHATE , MEMBER 2-RELATED"/>
    <property type="match status" value="1"/>
</dbReference>
<dbReference type="Pfam" id="PF02690">
    <property type="entry name" value="Na_Pi_cotrans"/>
    <property type="match status" value="2"/>
</dbReference>
<keyword evidence="2" id="KW-1003">Cell membrane</keyword>
<dbReference type="GO" id="GO:0044341">
    <property type="term" value="P:sodium-dependent phosphate transport"/>
    <property type="evidence" value="ECO:0007669"/>
    <property type="project" value="InterPro"/>
</dbReference>
<evidence type="ECO:0000256" key="1">
    <source>
        <dbReference type="ARBA" id="ARBA00004651"/>
    </source>
</evidence>
<dbReference type="SUPFAM" id="SSF109755">
    <property type="entry name" value="PhoU-like"/>
    <property type="match status" value="1"/>
</dbReference>
<feature type="transmembrane region" description="Helical" evidence="6">
    <location>
        <begin position="135"/>
        <end position="155"/>
    </location>
</feature>
<dbReference type="KEGG" id="fuv:JR347_05945"/>
<dbReference type="NCBIfam" id="NF037997">
    <property type="entry name" value="Na_Pi_symport"/>
    <property type="match status" value="1"/>
</dbReference>
<dbReference type="NCBIfam" id="TIGR00704">
    <property type="entry name" value="NaPi_cotrn_rel"/>
    <property type="match status" value="1"/>
</dbReference>
<keyword evidence="3 6" id="KW-0812">Transmembrane</keyword>
<reference evidence="8" key="1">
    <citation type="submission" date="2021-02" db="EMBL/GenBank/DDBJ databases">
        <title>Fulvivirga sp. S481 isolated from sea water.</title>
        <authorList>
            <person name="Bae S.S."/>
            <person name="Baek K."/>
        </authorList>
    </citation>
    <scope>NUCLEOTIDE SEQUENCE</scope>
    <source>
        <strain evidence="8">S481</strain>
    </source>
</reference>
<comment type="subcellular location">
    <subcellularLocation>
        <location evidence="1">Cell membrane</location>
        <topology evidence="1">Multi-pass membrane protein</topology>
    </subcellularLocation>
</comment>
<feature type="transmembrane region" description="Helical" evidence="6">
    <location>
        <begin position="175"/>
        <end position="200"/>
    </location>
</feature>
<dbReference type="Pfam" id="PF01895">
    <property type="entry name" value="PhoU"/>
    <property type="match status" value="2"/>
</dbReference>
<keyword evidence="5 6" id="KW-0472">Membrane</keyword>
<evidence type="ECO:0000256" key="6">
    <source>
        <dbReference type="SAM" id="Phobius"/>
    </source>
</evidence>
<feature type="domain" description="PhoU" evidence="7">
    <location>
        <begin position="473"/>
        <end position="556"/>
    </location>
</feature>
<feature type="domain" description="PhoU" evidence="7">
    <location>
        <begin position="390"/>
        <end position="446"/>
    </location>
</feature>
<feature type="transmembrane region" description="Helical" evidence="6">
    <location>
        <begin position="46"/>
        <end position="63"/>
    </location>
</feature>
<keyword evidence="4 6" id="KW-1133">Transmembrane helix</keyword>
<dbReference type="InterPro" id="IPR026022">
    <property type="entry name" value="PhoU_dom"/>
</dbReference>
<evidence type="ECO:0000256" key="5">
    <source>
        <dbReference type="ARBA" id="ARBA00023136"/>
    </source>
</evidence>
<dbReference type="InterPro" id="IPR003841">
    <property type="entry name" value="Na/Pi_transpt"/>
</dbReference>
<dbReference type="InterPro" id="IPR004633">
    <property type="entry name" value="NaPi_cotrn-rel/YqeW-like"/>
</dbReference>
<dbReference type="AlphaFoldDB" id="A0A975A1N4"/>
<gene>
    <name evidence="8" type="ORF">JR347_05945</name>
</gene>
<dbReference type="EMBL" id="CP070608">
    <property type="protein sequence ID" value="QSE98619.1"/>
    <property type="molecule type" value="Genomic_DNA"/>
</dbReference>
<accession>A0A975A1N4</accession>